<organism evidence="1 2">
    <name type="scientific">Vibrio gazogenes</name>
    <dbReference type="NCBI Taxonomy" id="687"/>
    <lineage>
        <taxon>Bacteria</taxon>
        <taxon>Pseudomonadati</taxon>
        <taxon>Pseudomonadota</taxon>
        <taxon>Gammaproteobacteria</taxon>
        <taxon>Vibrionales</taxon>
        <taxon>Vibrionaceae</taxon>
        <taxon>Vibrio</taxon>
    </lineage>
</organism>
<protein>
    <submittedName>
        <fullName evidence="1">Uncharacterized protein</fullName>
    </submittedName>
</protein>
<dbReference type="Proteomes" id="UP000196708">
    <property type="component" value="Chromosome 2"/>
</dbReference>
<evidence type="ECO:0000313" key="2">
    <source>
        <dbReference type="Proteomes" id="UP000196708"/>
    </source>
</evidence>
<gene>
    <name evidence="1" type="ORF">BSQ33_19215</name>
</gene>
<dbReference type="OrthoDB" id="7063061at2"/>
<evidence type="ECO:0000313" key="1">
    <source>
        <dbReference type="EMBL" id="ASA57854.1"/>
    </source>
</evidence>
<dbReference type="KEGG" id="vga:BSQ33_19215"/>
<dbReference type="EMBL" id="CP018836">
    <property type="protein sequence ID" value="ASA57854.1"/>
    <property type="molecule type" value="Genomic_DNA"/>
</dbReference>
<sequence length="296" mass="34461">MKYFMLRVKQSALTEKEGVFFYNDVPFTGVAFLMNDNMLESANEFSDGNVVGEYLFEHFHGFDTKLIIDDELLEPEDEDSYQPFMCFNGDMFTGLSLEFEGDFCTAEYMYVRGWSDSSIGYYPTGCIEAIEIEHPKLSQNFLWYKSGQVERFEISYHHQIFIKLLFNEDGTISVLNISDDYFNQVILLSDQLLCGLFRDDCFIDTLRIGDFLSIRGLFIDDDVFKRIFTNDGIKNIKILYVSDTKITERSVFLLKELPMLENLSITSTLINAEVIREIKLNNPECYIKFNDKEILL</sequence>
<reference evidence="1 2" key="1">
    <citation type="submission" date="2016-12" db="EMBL/GenBank/DDBJ databases">
        <authorList>
            <person name="Song W.-J."/>
            <person name="Kurnit D.M."/>
        </authorList>
    </citation>
    <scope>NUCLEOTIDE SEQUENCE [LARGE SCALE GENOMIC DNA]</scope>
    <source>
        <strain evidence="1 2">ATCC 43942</strain>
    </source>
</reference>
<proteinExistence type="predicted"/>
<accession>A0A1Z2SKZ3</accession>
<dbReference type="RefSeq" id="WP_088134957.1">
    <property type="nucleotide sequence ID" value="NZ_CP018836.1"/>
</dbReference>
<name>A0A1Z2SKZ3_VIBGA</name>
<dbReference type="AlphaFoldDB" id="A0A1Z2SKZ3"/>